<dbReference type="SUPFAM" id="SSF50985">
    <property type="entry name" value="RCC1/BLIP-II"/>
    <property type="match status" value="1"/>
</dbReference>
<protein>
    <submittedName>
        <fullName evidence="1">Uncharacterized protein</fullName>
    </submittedName>
</protein>
<evidence type="ECO:0000313" key="1">
    <source>
        <dbReference type="EMBL" id="KAG9392092.1"/>
    </source>
</evidence>
<dbReference type="Gene3D" id="2.130.10.30">
    <property type="entry name" value="Regulator of chromosome condensation 1/beta-lactamase-inhibitor protein II"/>
    <property type="match status" value="1"/>
</dbReference>
<proteinExistence type="predicted"/>
<dbReference type="EMBL" id="JAHDYR010000039">
    <property type="protein sequence ID" value="KAG9392092.1"/>
    <property type="molecule type" value="Genomic_DNA"/>
</dbReference>
<reference evidence="1" key="1">
    <citation type="submission" date="2021-05" db="EMBL/GenBank/DDBJ databases">
        <title>A free-living protist that lacks canonical eukaryotic 1 DNA replication and segregation systems.</title>
        <authorList>
            <person name="Salas-Leiva D.E."/>
            <person name="Tromer E.C."/>
            <person name="Curtis B.A."/>
            <person name="Jerlstrom-Hultqvist J."/>
            <person name="Kolisko M."/>
            <person name="Yi Z."/>
            <person name="Salas-Leiva J.S."/>
            <person name="Gallot-Lavallee L."/>
            <person name="Kops G.J.P.L."/>
            <person name="Archibald J.M."/>
            <person name="Simpson A.G.B."/>
            <person name="Roger A.J."/>
        </authorList>
    </citation>
    <scope>NUCLEOTIDE SEQUENCE</scope>
    <source>
        <strain evidence="1">BICM</strain>
    </source>
</reference>
<organism evidence="1 2">
    <name type="scientific">Carpediemonas membranifera</name>
    <dbReference type="NCBI Taxonomy" id="201153"/>
    <lineage>
        <taxon>Eukaryota</taxon>
        <taxon>Metamonada</taxon>
        <taxon>Carpediemonas-like organisms</taxon>
        <taxon>Carpediemonas</taxon>
    </lineage>
</organism>
<accession>A0A8J6E2M9</accession>
<evidence type="ECO:0000313" key="2">
    <source>
        <dbReference type="Proteomes" id="UP000717585"/>
    </source>
</evidence>
<comment type="caution">
    <text evidence="1">The sequence shown here is derived from an EMBL/GenBank/DDBJ whole genome shotgun (WGS) entry which is preliminary data.</text>
</comment>
<sequence>MAELLAESIALADILTSNIPGNVPGVLRAAYVKLTDADAPELATDASQGDRSVTDLQGNLENICAQLPEFHAATSLVSSALVTLAHPPTSINIEGKLPDALHTLMQGTIWAIMKQQDPSAWFLCRKFAFVDTEASKSNNAFDFHDRKTSMHLSSYQGRVIDMKAHTRVPIPPALRFFYCAGKMALALTARGLYEFSGVDSYQRVSFANAPAIAALEDRLPLWRKHEAITNVWHDKSCTFVLSPGGLAAKGWNNHGKLGVVTESFKVEQFSAVPMPEGVSLDESTTITIAEFGVAIFTGKQCLVAGNNEYCQLGFDTNRQPQTQFKARPIAVDPGDQLQWQTVRTIQTHGGEVFISGQVRGLAIAACMEQSPVNILKTPTRVVFPMEVQSFGLFEDWVHGVFFARSTSGEMWVLGTNDHGQLGVPACDCVTEWTKVDVPVDVTGVFVNDDENDLRVYYVGPQYAARLAEGTVMPPEMPDTFAAGMGDGVVQVETVEYMRPVQFILVR</sequence>
<dbReference type="Proteomes" id="UP000717585">
    <property type="component" value="Unassembled WGS sequence"/>
</dbReference>
<gene>
    <name evidence="1" type="ORF">J8273_6684</name>
</gene>
<dbReference type="InterPro" id="IPR009091">
    <property type="entry name" value="RCC1/BLIP-II"/>
</dbReference>
<keyword evidence="2" id="KW-1185">Reference proteome</keyword>
<dbReference type="AlphaFoldDB" id="A0A8J6E2M9"/>
<dbReference type="OrthoDB" id="5370059at2759"/>
<name>A0A8J6E2M9_9EUKA</name>